<evidence type="ECO:0000313" key="3">
    <source>
        <dbReference type="Proteomes" id="UP000015106"/>
    </source>
</evidence>
<reference evidence="3" key="1">
    <citation type="journal article" date="2013" name="Nature">
        <title>Draft genome of the wheat A-genome progenitor Triticum urartu.</title>
        <authorList>
            <person name="Ling H.Q."/>
            <person name="Zhao S."/>
            <person name="Liu D."/>
            <person name="Wang J."/>
            <person name="Sun H."/>
            <person name="Zhang C."/>
            <person name="Fan H."/>
            <person name="Li D."/>
            <person name="Dong L."/>
            <person name="Tao Y."/>
            <person name="Gao C."/>
            <person name="Wu H."/>
            <person name="Li Y."/>
            <person name="Cui Y."/>
            <person name="Guo X."/>
            <person name="Zheng S."/>
            <person name="Wang B."/>
            <person name="Yu K."/>
            <person name="Liang Q."/>
            <person name="Yang W."/>
            <person name="Lou X."/>
            <person name="Chen J."/>
            <person name="Feng M."/>
            <person name="Jian J."/>
            <person name="Zhang X."/>
            <person name="Luo G."/>
            <person name="Jiang Y."/>
            <person name="Liu J."/>
            <person name="Wang Z."/>
            <person name="Sha Y."/>
            <person name="Zhang B."/>
            <person name="Wu H."/>
            <person name="Tang D."/>
            <person name="Shen Q."/>
            <person name="Xue P."/>
            <person name="Zou S."/>
            <person name="Wang X."/>
            <person name="Liu X."/>
            <person name="Wang F."/>
            <person name="Yang Y."/>
            <person name="An X."/>
            <person name="Dong Z."/>
            <person name="Zhang K."/>
            <person name="Zhang X."/>
            <person name="Luo M.C."/>
            <person name="Dvorak J."/>
            <person name="Tong Y."/>
            <person name="Wang J."/>
            <person name="Yang H."/>
            <person name="Li Z."/>
            <person name="Wang D."/>
            <person name="Zhang A."/>
            <person name="Wang J."/>
        </authorList>
    </citation>
    <scope>NUCLEOTIDE SEQUENCE</scope>
    <source>
        <strain evidence="3">cv. G1812</strain>
    </source>
</reference>
<feature type="region of interest" description="Disordered" evidence="1">
    <location>
        <begin position="1"/>
        <end position="42"/>
    </location>
</feature>
<dbReference type="Proteomes" id="UP000015106">
    <property type="component" value="Chromosome 5"/>
</dbReference>
<evidence type="ECO:0000256" key="1">
    <source>
        <dbReference type="SAM" id="MobiDB-lite"/>
    </source>
</evidence>
<reference evidence="2" key="3">
    <citation type="submission" date="2022-06" db="UniProtKB">
        <authorList>
            <consortium name="EnsemblPlants"/>
        </authorList>
    </citation>
    <scope>IDENTIFICATION</scope>
</reference>
<dbReference type="Gramene" id="TuG1812G0500002377.01.T01">
    <property type="protein sequence ID" value="TuG1812G0500002377.01.T01"/>
    <property type="gene ID" value="TuG1812G0500002377.01"/>
</dbReference>
<protein>
    <submittedName>
        <fullName evidence="2">Uncharacterized protein</fullName>
    </submittedName>
</protein>
<dbReference type="AlphaFoldDB" id="A0A8R7QFG4"/>
<reference evidence="2" key="2">
    <citation type="submission" date="2018-03" db="EMBL/GenBank/DDBJ databases">
        <title>The Triticum urartu genome reveals the dynamic nature of wheat genome evolution.</title>
        <authorList>
            <person name="Ling H."/>
            <person name="Ma B."/>
            <person name="Shi X."/>
            <person name="Liu H."/>
            <person name="Dong L."/>
            <person name="Sun H."/>
            <person name="Cao Y."/>
            <person name="Gao Q."/>
            <person name="Zheng S."/>
            <person name="Li Y."/>
            <person name="Yu Y."/>
            <person name="Du H."/>
            <person name="Qi M."/>
            <person name="Li Y."/>
            <person name="Yu H."/>
            <person name="Cui Y."/>
            <person name="Wang N."/>
            <person name="Chen C."/>
            <person name="Wu H."/>
            <person name="Zhao Y."/>
            <person name="Zhang J."/>
            <person name="Li Y."/>
            <person name="Zhou W."/>
            <person name="Zhang B."/>
            <person name="Hu W."/>
            <person name="Eijk M."/>
            <person name="Tang J."/>
            <person name="Witsenboer H."/>
            <person name="Zhao S."/>
            <person name="Li Z."/>
            <person name="Zhang A."/>
            <person name="Wang D."/>
            <person name="Liang C."/>
        </authorList>
    </citation>
    <scope>NUCLEOTIDE SEQUENCE [LARGE SCALE GENOMIC DNA]</scope>
    <source>
        <strain evidence="2">cv. G1812</strain>
    </source>
</reference>
<proteinExistence type="predicted"/>
<dbReference type="Gramene" id="TuG1812G0500002377.01.T02">
    <property type="protein sequence ID" value="TuG1812G0500002377.01.T02"/>
    <property type="gene ID" value="TuG1812G0500002377.01"/>
</dbReference>
<sequence>QSQPPPTCTKPHCRRASPLRALPRRGNTAREEVPGDGHQSCRCRSNRPAMEQLLAFLRAAPDFEFSVVENTHKIITRIHEPTFEWKKCDVQLPLTRSISCMGKGRPRRKWRPRGAQAPWVTRASGGRRCSLVPI</sequence>
<evidence type="ECO:0000313" key="2">
    <source>
        <dbReference type="EnsemblPlants" id="TuG1812G0500002377.01.T01"/>
    </source>
</evidence>
<accession>A0A8R7QFG4</accession>
<dbReference type="EnsemblPlants" id="TuG1812G0500002377.01.T01">
    <property type="protein sequence ID" value="TuG1812G0500002377.01.T01"/>
    <property type="gene ID" value="TuG1812G0500002377.01"/>
</dbReference>
<organism evidence="2 3">
    <name type="scientific">Triticum urartu</name>
    <name type="common">Red wild einkorn</name>
    <name type="synonym">Crithodium urartu</name>
    <dbReference type="NCBI Taxonomy" id="4572"/>
    <lineage>
        <taxon>Eukaryota</taxon>
        <taxon>Viridiplantae</taxon>
        <taxon>Streptophyta</taxon>
        <taxon>Embryophyta</taxon>
        <taxon>Tracheophyta</taxon>
        <taxon>Spermatophyta</taxon>
        <taxon>Magnoliopsida</taxon>
        <taxon>Liliopsida</taxon>
        <taxon>Poales</taxon>
        <taxon>Poaceae</taxon>
        <taxon>BOP clade</taxon>
        <taxon>Pooideae</taxon>
        <taxon>Triticodae</taxon>
        <taxon>Triticeae</taxon>
        <taxon>Triticinae</taxon>
        <taxon>Triticum</taxon>
    </lineage>
</organism>
<name>A0A8R7QFG4_TRIUA</name>
<keyword evidence="3" id="KW-1185">Reference proteome</keyword>
<dbReference type="EnsemblPlants" id="TuG1812G0500002377.01.T02">
    <property type="protein sequence ID" value="TuG1812G0500002377.01.T02"/>
    <property type="gene ID" value="TuG1812G0500002377.01"/>
</dbReference>